<reference evidence="3 4" key="1">
    <citation type="submission" date="2019-03" db="EMBL/GenBank/DDBJ databases">
        <title>Genomic Encyclopedia of Type Strains, Phase IV (KMG-IV): sequencing the most valuable type-strain genomes for metagenomic binning, comparative biology and taxonomic classification.</title>
        <authorList>
            <person name="Goeker M."/>
        </authorList>
    </citation>
    <scope>NUCLEOTIDE SEQUENCE [LARGE SCALE GENOMIC DNA]</scope>
    <source>
        <strain evidence="3 4">DSM 29489</strain>
    </source>
</reference>
<proteinExistence type="predicted"/>
<dbReference type="AlphaFoldDB" id="A0A4R3K875"/>
<evidence type="ECO:0000256" key="1">
    <source>
        <dbReference type="ARBA" id="ARBA00004328"/>
    </source>
</evidence>
<dbReference type="Gene3D" id="3.30.2320.10">
    <property type="entry name" value="hypothetical protein PF0899 domain"/>
    <property type="match status" value="1"/>
</dbReference>
<dbReference type="NCBIfam" id="TIGR01554">
    <property type="entry name" value="major_cap_HK97"/>
    <property type="match status" value="1"/>
</dbReference>
<comment type="caution">
    <text evidence="3">The sequence shown here is derived from an EMBL/GenBank/DDBJ whole genome shotgun (WGS) entry which is preliminary data.</text>
</comment>
<dbReference type="EMBL" id="SLZZ01000009">
    <property type="protein sequence ID" value="TCS79194.1"/>
    <property type="molecule type" value="Genomic_DNA"/>
</dbReference>
<dbReference type="InterPro" id="IPR054612">
    <property type="entry name" value="Phage_capsid-like_C"/>
</dbReference>
<sequence>MVNNTMLTSGANALIPAPLYSNIVDKARNLSVFTASGVPTVVMETNNLTVAKIKEDLQVAFKPEGEKATESTPLELEGVTLNSKTIYGYAYVSMEAIQSAQNLDAILTDSFGKAVAEGIDQGMLYGVYSGTTPQEYAPAGIFNNADINTIAASTSDYDDVVRAIGQIRANNGVAATMAMNANTEQVLSLLKDKNGQYLTPPKAITDVSQIVSNQLAYDAAAGSDILVFDPSALLIGVQMGVNVKVFDGDTASIERGLVCFRIASMIDCVVLQPKHISRITGFGKDGE</sequence>
<accession>A0A4R3K875</accession>
<protein>
    <submittedName>
        <fullName evidence="3">HK97 family phage major capsid protein</fullName>
    </submittedName>
</protein>
<dbReference type="InterPro" id="IPR024455">
    <property type="entry name" value="Phage_capsid"/>
</dbReference>
<evidence type="ECO:0000259" key="2">
    <source>
        <dbReference type="Pfam" id="PF05065"/>
    </source>
</evidence>
<feature type="domain" description="Phage capsid-like C-terminal" evidence="2">
    <location>
        <begin position="13"/>
        <end position="277"/>
    </location>
</feature>
<organism evidence="3 4">
    <name type="scientific">Muricomes intestini</name>
    <dbReference type="NCBI Taxonomy" id="1796634"/>
    <lineage>
        <taxon>Bacteria</taxon>
        <taxon>Bacillati</taxon>
        <taxon>Bacillota</taxon>
        <taxon>Clostridia</taxon>
        <taxon>Lachnospirales</taxon>
        <taxon>Lachnospiraceae</taxon>
        <taxon>Muricomes</taxon>
    </lineage>
</organism>
<name>A0A4R3K875_9FIRM</name>
<keyword evidence="4" id="KW-1185">Reference proteome</keyword>
<dbReference type="SUPFAM" id="SSF56563">
    <property type="entry name" value="Major capsid protein gp5"/>
    <property type="match status" value="1"/>
</dbReference>
<evidence type="ECO:0000313" key="3">
    <source>
        <dbReference type="EMBL" id="TCS79194.1"/>
    </source>
</evidence>
<dbReference type="Proteomes" id="UP000295726">
    <property type="component" value="Unassembled WGS sequence"/>
</dbReference>
<evidence type="ECO:0000313" key="4">
    <source>
        <dbReference type="Proteomes" id="UP000295726"/>
    </source>
</evidence>
<dbReference type="OrthoDB" id="1945006at2"/>
<dbReference type="Pfam" id="PF05065">
    <property type="entry name" value="Phage_capsid"/>
    <property type="match status" value="1"/>
</dbReference>
<gene>
    <name evidence="3" type="ORF">EDD59_109129</name>
</gene>
<comment type="subcellular location">
    <subcellularLocation>
        <location evidence="1">Virion</location>
    </subcellularLocation>
</comment>
<dbReference type="Gene3D" id="3.30.2400.10">
    <property type="entry name" value="Major capsid protein gp5"/>
    <property type="match status" value="1"/>
</dbReference>